<dbReference type="SMART" id="SM00535">
    <property type="entry name" value="RIBOc"/>
    <property type="match status" value="1"/>
</dbReference>
<keyword evidence="9" id="KW-0699">rRNA-binding</keyword>
<dbReference type="AlphaFoldDB" id="A0A9D6V5P3"/>
<keyword evidence="9" id="KW-0460">Magnesium</keyword>
<feature type="binding site" evidence="9">
    <location>
        <position position="127"/>
    </location>
    <ligand>
        <name>Mg(2+)</name>
        <dbReference type="ChEBI" id="CHEBI:18420"/>
    </ligand>
</feature>
<dbReference type="GO" id="GO:0005737">
    <property type="term" value="C:cytoplasm"/>
    <property type="evidence" value="ECO:0007669"/>
    <property type="project" value="UniProtKB-SubCell"/>
</dbReference>
<evidence type="ECO:0000256" key="9">
    <source>
        <dbReference type="HAMAP-Rule" id="MF_00104"/>
    </source>
</evidence>
<dbReference type="FunFam" id="1.10.1520.10:FF:000001">
    <property type="entry name" value="Ribonuclease 3"/>
    <property type="match status" value="1"/>
</dbReference>
<dbReference type="GO" id="GO:0008033">
    <property type="term" value="P:tRNA processing"/>
    <property type="evidence" value="ECO:0007669"/>
    <property type="project" value="UniProtKB-KW"/>
</dbReference>
<comment type="caution">
    <text evidence="12">The sequence shown here is derived from an EMBL/GenBank/DDBJ whole genome shotgun (WGS) entry which is preliminary data.</text>
</comment>
<protein>
    <recommendedName>
        <fullName evidence="9">Ribonuclease 3</fullName>
        <ecNumber evidence="9">3.1.26.3</ecNumber>
    </recommendedName>
    <alternativeName>
        <fullName evidence="9">Ribonuclease III</fullName>
        <shortName evidence="9">RNase III</shortName>
    </alternativeName>
</protein>
<keyword evidence="9" id="KW-0963">Cytoplasm</keyword>
<keyword evidence="6 9" id="KW-0255">Endonuclease</keyword>
<keyword evidence="8 9" id="KW-0694">RNA-binding</keyword>
<reference evidence="12" key="1">
    <citation type="submission" date="2020-07" db="EMBL/GenBank/DDBJ databases">
        <title>Huge and variable diversity of episymbiotic CPR bacteria and DPANN archaea in groundwater ecosystems.</title>
        <authorList>
            <person name="He C.Y."/>
            <person name="Keren R."/>
            <person name="Whittaker M."/>
            <person name="Farag I.F."/>
            <person name="Doudna J."/>
            <person name="Cate J.H.D."/>
            <person name="Banfield J.F."/>
        </authorList>
    </citation>
    <scope>NUCLEOTIDE SEQUENCE</scope>
    <source>
        <strain evidence="12">NC_groundwater_1664_Pr3_B-0.1um_52_9</strain>
    </source>
</reference>
<dbReference type="Proteomes" id="UP000807825">
    <property type="component" value="Unassembled WGS sequence"/>
</dbReference>
<dbReference type="Pfam" id="PF00035">
    <property type="entry name" value="dsrm"/>
    <property type="match status" value="1"/>
</dbReference>
<dbReference type="InterPro" id="IPR014720">
    <property type="entry name" value="dsRBD_dom"/>
</dbReference>
<dbReference type="GO" id="GO:0019843">
    <property type="term" value="F:rRNA binding"/>
    <property type="evidence" value="ECO:0007669"/>
    <property type="project" value="UniProtKB-KW"/>
</dbReference>
<keyword evidence="9" id="KW-0479">Metal-binding</keyword>
<comment type="subcellular location">
    <subcellularLocation>
        <location evidence="9">Cytoplasm</location>
    </subcellularLocation>
</comment>
<dbReference type="GO" id="GO:0003725">
    <property type="term" value="F:double-stranded RNA binding"/>
    <property type="evidence" value="ECO:0007669"/>
    <property type="project" value="TreeGrafter"/>
</dbReference>
<feature type="binding site" evidence="9">
    <location>
        <position position="51"/>
    </location>
    <ligand>
        <name>Mg(2+)</name>
        <dbReference type="ChEBI" id="CHEBI:18420"/>
    </ligand>
</feature>
<evidence type="ECO:0000256" key="2">
    <source>
        <dbReference type="ARBA" id="ARBA00010183"/>
    </source>
</evidence>
<proteinExistence type="inferred from homology"/>
<comment type="cofactor">
    <cofactor evidence="9">
        <name>Mg(2+)</name>
        <dbReference type="ChEBI" id="CHEBI:18420"/>
    </cofactor>
</comment>
<dbReference type="InterPro" id="IPR000999">
    <property type="entry name" value="RNase_III_dom"/>
</dbReference>
<dbReference type="InterPro" id="IPR011907">
    <property type="entry name" value="RNase_III"/>
</dbReference>
<dbReference type="CDD" id="cd00593">
    <property type="entry name" value="RIBOc"/>
    <property type="match status" value="1"/>
</dbReference>
<feature type="domain" description="DRBM" evidence="10">
    <location>
        <begin position="165"/>
        <end position="234"/>
    </location>
</feature>
<evidence type="ECO:0000256" key="6">
    <source>
        <dbReference type="ARBA" id="ARBA00022759"/>
    </source>
</evidence>
<dbReference type="SUPFAM" id="SSF69065">
    <property type="entry name" value="RNase III domain-like"/>
    <property type="match status" value="1"/>
</dbReference>
<dbReference type="GO" id="GO:0046872">
    <property type="term" value="F:metal ion binding"/>
    <property type="evidence" value="ECO:0007669"/>
    <property type="project" value="UniProtKB-KW"/>
</dbReference>
<dbReference type="SUPFAM" id="SSF54768">
    <property type="entry name" value="dsRNA-binding domain-like"/>
    <property type="match status" value="1"/>
</dbReference>
<feature type="active site" evidence="9">
    <location>
        <position position="55"/>
    </location>
</feature>
<comment type="function">
    <text evidence="9">Digests double-stranded RNA. Involved in the processing of primary rRNA transcript to yield the immediate precursors to the large and small rRNAs (23S and 16S). Processes some mRNAs, and tRNAs when they are encoded in the rRNA operon. Processes pre-crRNA and tracrRNA of type II CRISPR loci if present in the organism.</text>
</comment>
<dbReference type="SMART" id="SM00358">
    <property type="entry name" value="DSRM"/>
    <property type="match status" value="1"/>
</dbReference>
<evidence type="ECO:0000256" key="1">
    <source>
        <dbReference type="ARBA" id="ARBA00000109"/>
    </source>
</evidence>
<evidence type="ECO:0000256" key="4">
    <source>
        <dbReference type="ARBA" id="ARBA00022664"/>
    </source>
</evidence>
<dbReference type="GO" id="GO:0004525">
    <property type="term" value="F:ribonuclease III activity"/>
    <property type="evidence" value="ECO:0007669"/>
    <property type="project" value="UniProtKB-UniRule"/>
</dbReference>
<dbReference type="NCBIfam" id="TIGR02191">
    <property type="entry name" value="RNaseIII"/>
    <property type="match status" value="1"/>
</dbReference>
<dbReference type="CDD" id="cd10845">
    <property type="entry name" value="DSRM_RNAse_III_family"/>
    <property type="match status" value="1"/>
</dbReference>
<dbReference type="GO" id="GO:0010468">
    <property type="term" value="P:regulation of gene expression"/>
    <property type="evidence" value="ECO:0007669"/>
    <property type="project" value="TreeGrafter"/>
</dbReference>
<organism evidence="12 13">
    <name type="scientific">Desulfomonile tiedjei</name>
    <dbReference type="NCBI Taxonomy" id="2358"/>
    <lineage>
        <taxon>Bacteria</taxon>
        <taxon>Pseudomonadati</taxon>
        <taxon>Thermodesulfobacteriota</taxon>
        <taxon>Desulfomonilia</taxon>
        <taxon>Desulfomonilales</taxon>
        <taxon>Desulfomonilaceae</taxon>
        <taxon>Desulfomonile</taxon>
    </lineage>
</organism>
<evidence type="ECO:0000313" key="13">
    <source>
        <dbReference type="Proteomes" id="UP000807825"/>
    </source>
</evidence>
<dbReference type="InterPro" id="IPR036389">
    <property type="entry name" value="RNase_III_sf"/>
</dbReference>
<keyword evidence="9" id="KW-0819">tRNA processing</keyword>
<keyword evidence="4 9" id="KW-0507">mRNA processing</keyword>
<dbReference type="Pfam" id="PF14622">
    <property type="entry name" value="Ribonucleas_3_3"/>
    <property type="match status" value="1"/>
</dbReference>
<comment type="catalytic activity">
    <reaction evidence="1 9">
        <text>Endonucleolytic cleavage to 5'-phosphomonoester.</text>
        <dbReference type="EC" id="3.1.26.3"/>
    </reaction>
</comment>
<sequence>MNDIFGQELREIEEILGHTFGDTCHLLNALTRRSFWHENRESCREHKERLEFLGDAVLGLVIADILYQEFPEDEEGELQKKRASLVNRAALAQLMRQLGLSGFIRMGRGDEISGCRNRDSILADTLEALIAAVYLDGGFDRAAHMIQKHFYPMIRRCSTREGIDDCKSVLQERAQARLGITPTYEVVDQWGEEHQKTFSVAVYLGSEMAGLGTGKNKREAAQNAARQALIRMDQSFQARD</sequence>
<dbReference type="GO" id="GO:0006397">
    <property type="term" value="P:mRNA processing"/>
    <property type="evidence" value="ECO:0007669"/>
    <property type="project" value="UniProtKB-UniRule"/>
</dbReference>
<dbReference type="PANTHER" id="PTHR11207:SF0">
    <property type="entry name" value="RIBONUCLEASE 3"/>
    <property type="match status" value="1"/>
</dbReference>
<keyword evidence="3 9" id="KW-0698">rRNA processing</keyword>
<evidence type="ECO:0000313" key="12">
    <source>
        <dbReference type="EMBL" id="MBI5251334.1"/>
    </source>
</evidence>
<evidence type="ECO:0000256" key="8">
    <source>
        <dbReference type="ARBA" id="ARBA00022884"/>
    </source>
</evidence>
<evidence type="ECO:0000256" key="5">
    <source>
        <dbReference type="ARBA" id="ARBA00022722"/>
    </source>
</evidence>
<dbReference type="EMBL" id="JACRDE010000464">
    <property type="protein sequence ID" value="MBI5251334.1"/>
    <property type="molecule type" value="Genomic_DNA"/>
</dbReference>
<keyword evidence="7 9" id="KW-0378">Hydrolase</keyword>
<feature type="domain" description="RNase III" evidence="11">
    <location>
        <begin position="9"/>
        <end position="138"/>
    </location>
</feature>
<keyword evidence="5 9" id="KW-0540">Nuclease</keyword>
<dbReference type="PROSITE" id="PS50137">
    <property type="entry name" value="DS_RBD"/>
    <property type="match status" value="1"/>
</dbReference>
<dbReference type="PROSITE" id="PS00517">
    <property type="entry name" value="RNASE_3_1"/>
    <property type="match status" value="1"/>
</dbReference>
<dbReference type="GO" id="GO:0006364">
    <property type="term" value="P:rRNA processing"/>
    <property type="evidence" value="ECO:0007669"/>
    <property type="project" value="UniProtKB-UniRule"/>
</dbReference>
<gene>
    <name evidence="9 12" type="primary">rnc</name>
    <name evidence="12" type="ORF">HY912_17740</name>
</gene>
<dbReference type="Gene3D" id="1.10.1520.10">
    <property type="entry name" value="Ribonuclease III domain"/>
    <property type="match status" value="1"/>
</dbReference>
<name>A0A9D6V5P3_9BACT</name>
<feature type="binding site" evidence="9">
    <location>
        <position position="124"/>
    </location>
    <ligand>
        <name>Mg(2+)</name>
        <dbReference type="ChEBI" id="CHEBI:18420"/>
    </ligand>
</feature>
<evidence type="ECO:0000259" key="10">
    <source>
        <dbReference type="PROSITE" id="PS50137"/>
    </source>
</evidence>
<dbReference type="PANTHER" id="PTHR11207">
    <property type="entry name" value="RIBONUCLEASE III"/>
    <property type="match status" value="1"/>
</dbReference>
<evidence type="ECO:0000256" key="7">
    <source>
        <dbReference type="ARBA" id="ARBA00022801"/>
    </source>
</evidence>
<comment type="subunit">
    <text evidence="9">Homodimer.</text>
</comment>
<dbReference type="Gene3D" id="3.30.160.20">
    <property type="match status" value="1"/>
</dbReference>
<feature type="active site" evidence="9">
    <location>
        <position position="127"/>
    </location>
</feature>
<dbReference type="PROSITE" id="PS50142">
    <property type="entry name" value="RNASE_3_2"/>
    <property type="match status" value="1"/>
</dbReference>
<evidence type="ECO:0000256" key="3">
    <source>
        <dbReference type="ARBA" id="ARBA00022552"/>
    </source>
</evidence>
<dbReference type="EC" id="3.1.26.3" evidence="9"/>
<comment type="similarity">
    <text evidence="2">Belongs to the ribonuclease III family.</text>
</comment>
<evidence type="ECO:0000259" key="11">
    <source>
        <dbReference type="PROSITE" id="PS50142"/>
    </source>
</evidence>
<accession>A0A9D6V5P3</accession>
<dbReference type="HAMAP" id="MF_00104">
    <property type="entry name" value="RNase_III"/>
    <property type="match status" value="1"/>
</dbReference>